<dbReference type="AlphaFoldDB" id="A0AAU9WJL6"/>
<dbReference type="SUPFAM" id="SSF56204">
    <property type="entry name" value="Hect, E3 ligase catalytic domain"/>
    <property type="match status" value="1"/>
</dbReference>
<evidence type="ECO:0000313" key="5">
    <source>
        <dbReference type="Proteomes" id="UP001159428"/>
    </source>
</evidence>
<comment type="caution">
    <text evidence="4">The sequence shown here is derived from an EMBL/GenBank/DDBJ whole genome shotgun (WGS) entry which is preliminary data.</text>
</comment>
<feature type="active site" description="Glycyl thioester intermediate" evidence="2">
    <location>
        <position position="534"/>
    </location>
</feature>
<keyword evidence="5" id="KW-1185">Reference proteome</keyword>
<dbReference type="Gene3D" id="3.90.1750.10">
    <property type="entry name" value="Hect, E3 ligase catalytic domains"/>
    <property type="match status" value="1"/>
</dbReference>
<reference evidence="4 5" key="1">
    <citation type="submission" date="2022-05" db="EMBL/GenBank/DDBJ databases">
        <authorList>
            <consortium name="Genoscope - CEA"/>
            <person name="William W."/>
        </authorList>
    </citation>
    <scope>NUCLEOTIDE SEQUENCE [LARGE SCALE GENOMIC DNA]</scope>
</reference>
<dbReference type="PROSITE" id="PS50237">
    <property type="entry name" value="HECT"/>
    <property type="match status" value="1"/>
</dbReference>
<evidence type="ECO:0000259" key="3">
    <source>
        <dbReference type="PROSITE" id="PS50237"/>
    </source>
</evidence>
<dbReference type="InterPro" id="IPR035983">
    <property type="entry name" value="Hect_E3_ubiquitin_ligase"/>
</dbReference>
<evidence type="ECO:0000313" key="4">
    <source>
        <dbReference type="EMBL" id="CAH3114992.1"/>
    </source>
</evidence>
<evidence type="ECO:0000256" key="1">
    <source>
        <dbReference type="ARBA" id="ARBA00022786"/>
    </source>
</evidence>
<gene>
    <name evidence="4" type="ORF">PMEA_00005785</name>
</gene>
<protein>
    <recommendedName>
        <fullName evidence="3">HECT domain-containing protein</fullName>
    </recommendedName>
</protein>
<proteinExistence type="predicted"/>
<feature type="domain" description="HECT" evidence="3">
    <location>
        <begin position="245"/>
        <end position="570"/>
    </location>
</feature>
<dbReference type="InterPro" id="IPR000569">
    <property type="entry name" value="HECT_dom"/>
</dbReference>
<keyword evidence="1 2" id="KW-0833">Ubl conjugation pathway</keyword>
<dbReference type="GO" id="GO:0004842">
    <property type="term" value="F:ubiquitin-protein transferase activity"/>
    <property type="evidence" value="ECO:0007669"/>
    <property type="project" value="InterPro"/>
</dbReference>
<sequence length="570" mass="63800">MLVENSGSSNEYPLKNDTIMCYAEVDFVTTDDERLVRNKIVGALKTQIPDIAPDDFEFVKVLGKRVSTPVVADGYNWDFKHVKNLCGQGKLYVRLNKQQEQELENISDTFEAIPVERPGTILADNRGVSSVKEPACQSETDDEVFTCICNIASFSFYQCFQNGIRCLRQMFPQHDEDYLKEIFSGSLDLPDAIDEVLKSEKEQAVSLAEVLQSLADKVIIGPEIKITIDPDDLIADTIAFYKNSTAFDASKRVRVQYKSQPAVDTGGIRHEFFNDATKAIATFPAFKLLEGSDHRKLPAYNSTSVHSGLMEVLGRLIGHGILQSFIGFPCFAPLVYWYIATGDVHKALCYVTVDDVRDEEAREFIEKLSGATSPELQELRQDSNFISLCNECGISTLLSDDNRNLILQSLLLHYVLNRKKVLLDQLRSGLKSSKVLHAIEKNPTLFETLFVHSATRLDATAIKDLLKPKSPLSSDEHIQIWGYLFQFIDECNETDLKSFMRFLSGCESIPAAGIEGGKITVSFNKDGTVFSSACLHQLELPGRADSYSEFQTTLKAVIDDSFCWKSFNSI</sequence>
<dbReference type="EMBL" id="CALNXJ010000014">
    <property type="protein sequence ID" value="CAH3114992.1"/>
    <property type="molecule type" value="Genomic_DNA"/>
</dbReference>
<dbReference type="Proteomes" id="UP001159428">
    <property type="component" value="Unassembled WGS sequence"/>
</dbReference>
<dbReference type="Gene3D" id="3.30.2410.10">
    <property type="entry name" value="Hect, E3 ligase catalytic domain"/>
    <property type="match status" value="1"/>
</dbReference>
<accession>A0AAU9WJL6</accession>
<organism evidence="4 5">
    <name type="scientific">Pocillopora meandrina</name>
    <dbReference type="NCBI Taxonomy" id="46732"/>
    <lineage>
        <taxon>Eukaryota</taxon>
        <taxon>Metazoa</taxon>
        <taxon>Cnidaria</taxon>
        <taxon>Anthozoa</taxon>
        <taxon>Hexacorallia</taxon>
        <taxon>Scleractinia</taxon>
        <taxon>Astrocoeniina</taxon>
        <taxon>Pocilloporidae</taxon>
        <taxon>Pocillopora</taxon>
    </lineage>
</organism>
<dbReference type="Pfam" id="PF00632">
    <property type="entry name" value="HECT"/>
    <property type="match status" value="1"/>
</dbReference>
<dbReference type="SMART" id="SM00119">
    <property type="entry name" value="HECTc"/>
    <property type="match status" value="1"/>
</dbReference>
<name>A0AAU9WJL6_9CNID</name>
<evidence type="ECO:0000256" key="2">
    <source>
        <dbReference type="PROSITE-ProRule" id="PRU00104"/>
    </source>
</evidence>